<dbReference type="PANTHER" id="PTHR23100:SF0">
    <property type="entry name" value="ARGININE BIOSYNTHESIS BIFUNCTIONAL PROTEIN ARGJ, MITOCHONDRIAL"/>
    <property type="match status" value="1"/>
</dbReference>
<evidence type="ECO:0000256" key="2">
    <source>
        <dbReference type="ARBA" id="ARBA00023268"/>
    </source>
</evidence>
<dbReference type="AlphaFoldDB" id="A0A8T2X2B6"/>
<dbReference type="GO" id="GO:0004042">
    <property type="term" value="F:L-glutamate N-acetyltransferase activity"/>
    <property type="evidence" value="ECO:0007669"/>
    <property type="project" value="TreeGrafter"/>
</dbReference>
<dbReference type="GO" id="GO:0004358">
    <property type="term" value="F:L-glutamate N-acetyltransferase activity, acting on acetyl-L-ornithine as donor"/>
    <property type="evidence" value="ECO:0007669"/>
    <property type="project" value="InterPro"/>
</dbReference>
<dbReference type="InterPro" id="IPR002813">
    <property type="entry name" value="Arg_biosynth_ArgJ"/>
</dbReference>
<evidence type="ECO:0000256" key="1">
    <source>
        <dbReference type="ARBA" id="ARBA00022571"/>
    </source>
</evidence>
<dbReference type="PANTHER" id="PTHR23100">
    <property type="entry name" value="ARGININE BIOSYNTHESIS BIFUNCTIONAL PROTEIN ARGJ"/>
    <property type="match status" value="1"/>
</dbReference>
<dbReference type="Proteomes" id="UP000807159">
    <property type="component" value="Chromosome 15"/>
</dbReference>
<keyword evidence="4" id="KW-1185">Reference proteome</keyword>
<sequence>DLRSLGLSKRSFKVFSVTVSSLSSTSEASNYIPAAPIFLPEGPWQQIPGEVTAAKGFKAAGMYGGLRAKGEKPELALVGCDVDATVAVPELRVEHLNFTKFMFLLDSYSLLICAFYPRLLKLKPEEVLIESTGVIGQRINKVWIIDSTVKKSLLSQLAMMLQFMCYEPCSFKDE</sequence>
<dbReference type="EMBL" id="JACEGQ020000015">
    <property type="protein sequence ID" value="KAH8486533.1"/>
    <property type="molecule type" value="Genomic_DNA"/>
</dbReference>
<organism evidence="3 4">
    <name type="scientific">Populus deltoides</name>
    <name type="common">Eastern poplar</name>
    <name type="synonym">Eastern cottonwood</name>
    <dbReference type="NCBI Taxonomy" id="3696"/>
    <lineage>
        <taxon>Eukaryota</taxon>
        <taxon>Viridiplantae</taxon>
        <taxon>Streptophyta</taxon>
        <taxon>Embryophyta</taxon>
        <taxon>Tracheophyta</taxon>
        <taxon>Spermatophyta</taxon>
        <taxon>Magnoliopsida</taxon>
        <taxon>eudicotyledons</taxon>
        <taxon>Gunneridae</taxon>
        <taxon>Pentapetalae</taxon>
        <taxon>rosids</taxon>
        <taxon>fabids</taxon>
        <taxon>Malpighiales</taxon>
        <taxon>Salicaceae</taxon>
        <taxon>Saliceae</taxon>
        <taxon>Populus</taxon>
    </lineage>
</organism>
<keyword evidence="1" id="KW-0055">Arginine biosynthesis</keyword>
<feature type="non-terminal residue" evidence="3">
    <location>
        <position position="1"/>
    </location>
</feature>
<reference evidence="3" key="1">
    <citation type="journal article" date="2021" name="J. Hered.">
        <title>Genome Assembly of Salicaceae Populus deltoides (Eastern Cottonwood) I-69 Based on Nanopore Sequencing and Hi-C Technologies.</title>
        <authorList>
            <person name="Bai S."/>
            <person name="Wu H."/>
            <person name="Zhang J."/>
            <person name="Pan Z."/>
            <person name="Zhao W."/>
            <person name="Li Z."/>
            <person name="Tong C."/>
        </authorList>
    </citation>
    <scope>NUCLEOTIDE SEQUENCE</scope>
    <source>
        <tissue evidence="3">Leaf</tissue>
    </source>
</reference>
<protein>
    <submittedName>
        <fullName evidence="3">Uncharacterized protein</fullName>
    </submittedName>
</protein>
<evidence type="ECO:0000313" key="4">
    <source>
        <dbReference type="Proteomes" id="UP000807159"/>
    </source>
</evidence>
<comment type="caution">
    <text evidence="3">The sequence shown here is derived from an EMBL/GenBank/DDBJ whole genome shotgun (WGS) entry which is preliminary data.</text>
</comment>
<keyword evidence="1" id="KW-0028">Amino-acid biosynthesis</keyword>
<proteinExistence type="predicted"/>
<evidence type="ECO:0000313" key="3">
    <source>
        <dbReference type="EMBL" id="KAH8486533.1"/>
    </source>
</evidence>
<dbReference type="GO" id="GO:0006592">
    <property type="term" value="P:ornithine biosynthetic process"/>
    <property type="evidence" value="ECO:0007669"/>
    <property type="project" value="TreeGrafter"/>
</dbReference>
<gene>
    <name evidence="3" type="ORF">H0E87_025515</name>
</gene>
<accession>A0A8T2X2B6</accession>
<name>A0A8T2X2B6_POPDE</name>
<dbReference type="GO" id="GO:0006526">
    <property type="term" value="P:L-arginine biosynthetic process"/>
    <property type="evidence" value="ECO:0007669"/>
    <property type="project" value="UniProtKB-KW"/>
</dbReference>
<dbReference type="InterPro" id="IPR016117">
    <property type="entry name" value="ArgJ-like_dom_sf"/>
</dbReference>
<keyword evidence="2" id="KW-0511">Multifunctional enzyme</keyword>
<dbReference type="SUPFAM" id="SSF56266">
    <property type="entry name" value="DmpA/ArgJ-like"/>
    <property type="match status" value="1"/>
</dbReference>